<evidence type="ECO:0000256" key="3">
    <source>
        <dbReference type="ARBA" id="ARBA00022827"/>
    </source>
</evidence>
<keyword evidence="2" id="KW-0285">Flavoprotein</keyword>
<feature type="domain" description="FAD-binding" evidence="5">
    <location>
        <begin position="49"/>
        <end position="261"/>
    </location>
</feature>
<dbReference type="Pfam" id="PF07976">
    <property type="entry name" value="Phe_hydrox_dim"/>
    <property type="match status" value="1"/>
</dbReference>
<accession>A0A165Q0Y9</accession>
<keyword evidence="8" id="KW-1185">Reference proteome</keyword>
<reference evidence="7 8" key="1">
    <citation type="journal article" date="2016" name="Mol. Biol. Evol.">
        <title>Comparative Genomics of Early-Diverging Mushroom-Forming Fungi Provides Insights into the Origins of Lignocellulose Decay Capabilities.</title>
        <authorList>
            <person name="Nagy L.G."/>
            <person name="Riley R."/>
            <person name="Tritt A."/>
            <person name="Adam C."/>
            <person name="Daum C."/>
            <person name="Floudas D."/>
            <person name="Sun H."/>
            <person name="Yadav J.S."/>
            <person name="Pangilinan J."/>
            <person name="Larsson K.H."/>
            <person name="Matsuura K."/>
            <person name="Barry K."/>
            <person name="Labutti K."/>
            <person name="Kuo R."/>
            <person name="Ohm R.A."/>
            <person name="Bhattacharya S.S."/>
            <person name="Shirouzu T."/>
            <person name="Yoshinaga Y."/>
            <person name="Martin F.M."/>
            <person name="Grigoriev I.V."/>
            <person name="Hibbett D.S."/>
        </authorList>
    </citation>
    <scope>NUCLEOTIDE SEQUENCE [LARGE SCALE GENOMIC DNA]</scope>
    <source>
        <strain evidence="7 8">L-15889</strain>
    </source>
</reference>
<dbReference type="InterPro" id="IPR050641">
    <property type="entry name" value="RIFMO-like"/>
</dbReference>
<dbReference type="InterPro" id="IPR002938">
    <property type="entry name" value="FAD-bd"/>
</dbReference>
<evidence type="ECO:0000256" key="4">
    <source>
        <dbReference type="ARBA" id="ARBA00023002"/>
    </source>
</evidence>
<dbReference type="PRINTS" id="PR00420">
    <property type="entry name" value="RNGMNOXGNASE"/>
</dbReference>
<dbReference type="Gene3D" id="3.40.30.20">
    <property type="match status" value="1"/>
</dbReference>
<evidence type="ECO:0000259" key="5">
    <source>
        <dbReference type="Pfam" id="PF01494"/>
    </source>
</evidence>
<dbReference type="SUPFAM" id="SSF52833">
    <property type="entry name" value="Thioredoxin-like"/>
    <property type="match status" value="1"/>
</dbReference>
<evidence type="ECO:0000256" key="1">
    <source>
        <dbReference type="ARBA" id="ARBA00007801"/>
    </source>
</evidence>
<dbReference type="OrthoDB" id="1716816at2759"/>
<protein>
    <recommendedName>
        <fullName evidence="9">FAD-binding domain-containing protein</fullName>
    </recommendedName>
</protein>
<dbReference type="SUPFAM" id="SSF51905">
    <property type="entry name" value="FAD/NAD(P)-binding domain"/>
    <property type="match status" value="1"/>
</dbReference>
<evidence type="ECO:0000259" key="6">
    <source>
        <dbReference type="Pfam" id="PF07976"/>
    </source>
</evidence>
<dbReference type="InterPro" id="IPR036188">
    <property type="entry name" value="FAD/NAD-bd_sf"/>
</dbReference>
<dbReference type="PANTHER" id="PTHR43004">
    <property type="entry name" value="TRK SYSTEM POTASSIUM UPTAKE PROTEIN"/>
    <property type="match status" value="1"/>
</dbReference>
<dbReference type="Pfam" id="PF01494">
    <property type="entry name" value="FAD_binding_3"/>
    <property type="match status" value="1"/>
</dbReference>
<evidence type="ECO:0000256" key="2">
    <source>
        <dbReference type="ARBA" id="ARBA00022630"/>
    </source>
</evidence>
<dbReference type="AlphaFoldDB" id="A0A165Q0Y9"/>
<dbReference type="Proteomes" id="UP000076727">
    <property type="component" value="Unassembled WGS sequence"/>
</dbReference>
<dbReference type="InterPro" id="IPR038220">
    <property type="entry name" value="PHOX_C_sf"/>
</dbReference>
<dbReference type="EMBL" id="KV429062">
    <property type="protein sequence ID" value="KZT68873.1"/>
    <property type="molecule type" value="Genomic_DNA"/>
</dbReference>
<dbReference type="PANTHER" id="PTHR43004:SF5">
    <property type="entry name" value="FAD-BINDING DOMAIN-CONTAINING PROTEIN"/>
    <property type="match status" value="1"/>
</dbReference>
<proteinExistence type="inferred from homology"/>
<evidence type="ECO:0000313" key="7">
    <source>
        <dbReference type="EMBL" id="KZT68873.1"/>
    </source>
</evidence>
<dbReference type="InterPro" id="IPR036249">
    <property type="entry name" value="Thioredoxin-like_sf"/>
</dbReference>
<dbReference type="GO" id="GO:0016709">
    <property type="term" value="F:oxidoreductase activity, acting on paired donors, with incorporation or reduction of molecular oxygen, NAD(P)H as one donor, and incorporation of one atom of oxygen"/>
    <property type="evidence" value="ECO:0007669"/>
    <property type="project" value="UniProtKB-ARBA"/>
</dbReference>
<dbReference type="Gene3D" id="3.50.50.60">
    <property type="entry name" value="FAD/NAD(P)-binding domain"/>
    <property type="match status" value="2"/>
</dbReference>
<evidence type="ECO:0008006" key="9">
    <source>
        <dbReference type="Google" id="ProtNLM"/>
    </source>
</evidence>
<dbReference type="InterPro" id="IPR012941">
    <property type="entry name" value="Phe_hydrox_C_dim_dom"/>
</dbReference>
<feature type="domain" description="Phenol hydroxylase-like C-terminal dimerisation" evidence="6">
    <location>
        <begin position="434"/>
        <end position="486"/>
    </location>
</feature>
<name>A0A165Q0Y9_9APHY</name>
<comment type="similarity">
    <text evidence="1">Belongs to the PheA/TfdB FAD monooxygenase family.</text>
</comment>
<dbReference type="SUPFAM" id="SSF54373">
    <property type="entry name" value="FAD-linked reductases, C-terminal domain"/>
    <property type="match status" value="1"/>
</dbReference>
<sequence>MNGKTFFEFCMSIRQRHVEDAVHGVITELDENAVRSSIKFVDYKVDETSDHPVTATLQLKDGQLAHVRCKYLVGADGGRSTVRALSSIPFPGVSSPHKWVRLDAIVKSDLPVQRGPGVGVESDAHGNVLWVPTDNGRTRIGFVLKDELYGVDGSSVTAETVMEEARKALLPNSLEFVQLDWWTVYAIGQRVAEQFRKGRVILAGDAAHTHSSGAAQGMNTGIHDATNLAWKLAGVVKGWYKEEVLDVYGSERRASAQYLIELDKDVASLISGKIPERFNAPPDADVNEYLYGVFEASAGFGVGLEVSYPENLLNKTYPGDELSSTVQVGHRGPDAALFRPGARFPRRLQELVASSGRRFSILVFAGEVHSVDGFPTLPEARAAKYAELRQYVDSAESFARTLADVFQFVTVVRGEGVMQPAEAIGVPPLGKMAYDHTGDAYDKYGVRTGEGALVVLRPDGIAGFAAPLALDGIRAVGLYFEGFVEPRTISQGAPLWKVGSAVGEVSVEGQEEHTV</sequence>
<evidence type="ECO:0000313" key="8">
    <source>
        <dbReference type="Proteomes" id="UP000076727"/>
    </source>
</evidence>
<keyword evidence="3" id="KW-0274">FAD</keyword>
<keyword evidence="4" id="KW-0560">Oxidoreductase</keyword>
<gene>
    <name evidence="7" type="ORF">DAEQUDRAFT_727298</name>
</gene>
<dbReference type="STRING" id="1314783.A0A165Q0Y9"/>
<organism evidence="7 8">
    <name type="scientific">Daedalea quercina L-15889</name>
    <dbReference type="NCBI Taxonomy" id="1314783"/>
    <lineage>
        <taxon>Eukaryota</taxon>
        <taxon>Fungi</taxon>
        <taxon>Dikarya</taxon>
        <taxon>Basidiomycota</taxon>
        <taxon>Agaricomycotina</taxon>
        <taxon>Agaricomycetes</taxon>
        <taxon>Polyporales</taxon>
        <taxon>Fomitopsis</taxon>
    </lineage>
</organism>
<dbReference type="GO" id="GO:0071949">
    <property type="term" value="F:FAD binding"/>
    <property type="evidence" value="ECO:0007669"/>
    <property type="project" value="InterPro"/>
</dbReference>